<dbReference type="EMBL" id="CAKMRJ010002223">
    <property type="protein sequence ID" value="CAH1426485.1"/>
    <property type="molecule type" value="Genomic_DNA"/>
</dbReference>
<name>A0AAU9MJR5_9ASTR</name>
<dbReference type="AlphaFoldDB" id="A0AAU9MJR5"/>
<comment type="caution">
    <text evidence="2">The sequence shown here is derived from an EMBL/GenBank/DDBJ whole genome shotgun (WGS) entry which is preliminary data.</text>
</comment>
<protein>
    <submittedName>
        <fullName evidence="2">Uncharacterized protein</fullName>
    </submittedName>
</protein>
<feature type="compositionally biased region" description="Polar residues" evidence="1">
    <location>
        <begin position="84"/>
        <end position="99"/>
    </location>
</feature>
<evidence type="ECO:0000256" key="1">
    <source>
        <dbReference type="SAM" id="MobiDB-lite"/>
    </source>
</evidence>
<accession>A0AAU9MJR5</accession>
<evidence type="ECO:0000313" key="2">
    <source>
        <dbReference type="EMBL" id="CAH1426485.1"/>
    </source>
</evidence>
<keyword evidence="3" id="KW-1185">Reference proteome</keyword>
<gene>
    <name evidence="2" type="ORF">LVIROSA_LOCUS13560</name>
</gene>
<reference evidence="2 3" key="1">
    <citation type="submission" date="2022-01" db="EMBL/GenBank/DDBJ databases">
        <authorList>
            <person name="Xiong W."/>
            <person name="Schranz E."/>
        </authorList>
    </citation>
    <scope>NUCLEOTIDE SEQUENCE [LARGE SCALE GENOMIC DNA]</scope>
</reference>
<sequence>MGRINNMCFVAGEESGREALRTVVVVGTFDPSASSSTSSHSREMVDVIDVFISCNYASMMKLGTLNIDGLRQLCADDDHRGEGPSSNAKITSLNGGAGK</sequence>
<dbReference type="Proteomes" id="UP001157418">
    <property type="component" value="Unassembled WGS sequence"/>
</dbReference>
<feature type="region of interest" description="Disordered" evidence="1">
    <location>
        <begin position="76"/>
        <end position="99"/>
    </location>
</feature>
<proteinExistence type="predicted"/>
<organism evidence="2 3">
    <name type="scientific">Lactuca virosa</name>
    <dbReference type="NCBI Taxonomy" id="75947"/>
    <lineage>
        <taxon>Eukaryota</taxon>
        <taxon>Viridiplantae</taxon>
        <taxon>Streptophyta</taxon>
        <taxon>Embryophyta</taxon>
        <taxon>Tracheophyta</taxon>
        <taxon>Spermatophyta</taxon>
        <taxon>Magnoliopsida</taxon>
        <taxon>eudicotyledons</taxon>
        <taxon>Gunneridae</taxon>
        <taxon>Pentapetalae</taxon>
        <taxon>asterids</taxon>
        <taxon>campanulids</taxon>
        <taxon>Asterales</taxon>
        <taxon>Asteraceae</taxon>
        <taxon>Cichorioideae</taxon>
        <taxon>Cichorieae</taxon>
        <taxon>Lactucinae</taxon>
        <taxon>Lactuca</taxon>
    </lineage>
</organism>
<evidence type="ECO:0000313" key="3">
    <source>
        <dbReference type="Proteomes" id="UP001157418"/>
    </source>
</evidence>